<dbReference type="EMBL" id="JAADYS010000768">
    <property type="protein sequence ID" value="KAF4467271.1"/>
    <property type="molecule type" value="Genomic_DNA"/>
</dbReference>
<evidence type="ECO:0000256" key="7">
    <source>
        <dbReference type="SAM" id="SignalP"/>
    </source>
</evidence>
<comment type="catalytic activity">
    <reaction evidence="5">
        <text>an aryl sulfate + H2O = a phenol + sulfate + H(+)</text>
        <dbReference type="Rhea" id="RHEA:17261"/>
        <dbReference type="ChEBI" id="CHEBI:15377"/>
        <dbReference type="ChEBI" id="CHEBI:15378"/>
        <dbReference type="ChEBI" id="CHEBI:16189"/>
        <dbReference type="ChEBI" id="CHEBI:33853"/>
        <dbReference type="ChEBI" id="CHEBI:140317"/>
        <dbReference type="EC" id="3.1.6.1"/>
    </reaction>
</comment>
<dbReference type="InterPro" id="IPR024607">
    <property type="entry name" value="Sulfatase_CS"/>
</dbReference>
<gene>
    <name evidence="9" type="ORF">FALBO_5859</name>
</gene>
<dbReference type="InterPro" id="IPR017850">
    <property type="entry name" value="Alkaline_phosphatase_core_sf"/>
</dbReference>
<sequence length="635" mass="70734">MWLSVLLCLAPALQTWQSQAVALSNSPGSQKPLLNHNYGVGHGIGQQLKGAGTGTQGRKNIVLIMSDDQDATMDSISYMPRLKEHIIDKGRHFANHFTTTAICCPSRVSLWTGKQPHNTNVTDVDPPYGESHLSHPPEDDGNSYVGECEGTELTQQRSGGFPKFIAEGLNSAYLPVWLQEAGYATYYTGKMFNSHTTSNYDSPFLAGWDGNNFLLDPGTYSYLSPIYQKDHEAPVQHRGRHTTDLIQSYAAKLIDNALGSGKPFFVAIAPIAPHSNIDANDGGTPIMTAPIPLDRHRHLFPNASVPRTANFNPDRPSGVSWVAELQQLDDKKVEYLDHFYRQRLRAIQGVDELVEQVVSQLADAHVLDDTYIIFTSDNGYNLGQHRLPPGKECGFEEDIRVPLYIRGPGIDEGSREEEVTAHIDLAPTMFRIAGIEPRDDFDGMPVPRVGAATSDSDAGSSRREHVAVEYWGIAIAEGDVGGFDENGQIVMPNNTYKAIRVKAESYDLYYAVWCNNEHELYNLTTDPGQMHNLYPMHKTSPRNLSRLDHMVARLDSLMMVMKSCKGVTCRRPWKVIHPDQDVDTLDDAMHPDFDDFYQAQARVSFTKCEPGYILASEGPQVGYQYRGELGWSNWA</sequence>
<evidence type="ECO:0000256" key="6">
    <source>
        <dbReference type="PIRSR" id="PIRSR000972-50"/>
    </source>
</evidence>
<comment type="similarity">
    <text evidence="1 5">Belongs to the sulfatase family.</text>
</comment>
<dbReference type="InterPro" id="IPR012083">
    <property type="entry name" value="Arylsulfatase"/>
</dbReference>
<dbReference type="GO" id="GO:0018958">
    <property type="term" value="P:phenol-containing compound metabolic process"/>
    <property type="evidence" value="ECO:0007669"/>
    <property type="project" value="InterPro"/>
</dbReference>
<keyword evidence="4" id="KW-0325">Glycoprotein</keyword>
<name>A0A8H4LEF5_9HYPO</name>
<keyword evidence="3 5" id="KW-0378">Hydrolase</keyword>
<dbReference type="PIRSF" id="PIRSF000972">
    <property type="entry name" value="Arylsulf_plant"/>
    <property type="match status" value="1"/>
</dbReference>
<organism evidence="9 10">
    <name type="scientific">Fusarium albosuccineum</name>
    <dbReference type="NCBI Taxonomy" id="1237068"/>
    <lineage>
        <taxon>Eukaryota</taxon>
        <taxon>Fungi</taxon>
        <taxon>Dikarya</taxon>
        <taxon>Ascomycota</taxon>
        <taxon>Pezizomycotina</taxon>
        <taxon>Sordariomycetes</taxon>
        <taxon>Hypocreomycetidae</taxon>
        <taxon>Hypocreales</taxon>
        <taxon>Nectriaceae</taxon>
        <taxon>Fusarium</taxon>
        <taxon>Fusarium decemcellulare species complex</taxon>
    </lineage>
</organism>
<dbReference type="Pfam" id="PF00884">
    <property type="entry name" value="Sulfatase"/>
    <property type="match status" value="1"/>
</dbReference>
<dbReference type="Gene3D" id="3.40.720.10">
    <property type="entry name" value="Alkaline Phosphatase, subunit A"/>
    <property type="match status" value="1"/>
</dbReference>
<keyword evidence="10" id="KW-1185">Reference proteome</keyword>
<reference evidence="9 10" key="1">
    <citation type="submission" date="2020-01" db="EMBL/GenBank/DDBJ databases">
        <title>Identification and distribution of gene clusters putatively required for synthesis of sphingolipid metabolism inhibitors in phylogenetically diverse species of the filamentous fungus Fusarium.</title>
        <authorList>
            <person name="Kim H.-S."/>
            <person name="Busman M."/>
            <person name="Brown D.W."/>
            <person name="Divon H."/>
            <person name="Uhlig S."/>
            <person name="Proctor R.H."/>
        </authorList>
    </citation>
    <scope>NUCLEOTIDE SEQUENCE [LARGE SCALE GENOMIC DNA]</scope>
    <source>
        <strain evidence="9 10">NRRL 20459</strain>
    </source>
</reference>
<evidence type="ECO:0000313" key="10">
    <source>
        <dbReference type="Proteomes" id="UP000554235"/>
    </source>
</evidence>
<comment type="caution">
    <text evidence="9">The sequence shown here is derived from an EMBL/GenBank/DDBJ whole genome shotgun (WGS) entry which is preliminary data.</text>
</comment>
<evidence type="ECO:0000256" key="3">
    <source>
        <dbReference type="ARBA" id="ARBA00022801"/>
    </source>
</evidence>
<dbReference type="SUPFAM" id="SSF53649">
    <property type="entry name" value="Alkaline phosphatase-like"/>
    <property type="match status" value="1"/>
</dbReference>
<evidence type="ECO:0000256" key="2">
    <source>
        <dbReference type="ARBA" id="ARBA00022729"/>
    </source>
</evidence>
<accession>A0A8H4LEF5</accession>
<dbReference type="EC" id="3.1.6.1" evidence="5"/>
<dbReference type="GO" id="GO:0008449">
    <property type="term" value="F:N-acetylglucosamine-6-sulfatase activity"/>
    <property type="evidence" value="ECO:0007669"/>
    <property type="project" value="TreeGrafter"/>
</dbReference>
<dbReference type="AlphaFoldDB" id="A0A8H4LEF5"/>
<proteinExistence type="inferred from homology"/>
<protein>
    <recommendedName>
        <fullName evidence="5">Arylsulfatase</fullName>
        <shortName evidence="5">AS</shortName>
        <ecNumber evidence="5">3.1.6.1</ecNumber>
    </recommendedName>
    <alternativeName>
        <fullName evidence="5">Aryl-sulfate sulphohydrolase</fullName>
    </alternativeName>
</protein>
<dbReference type="CDD" id="cd16147">
    <property type="entry name" value="G6S"/>
    <property type="match status" value="1"/>
</dbReference>
<evidence type="ECO:0000313" key="9">
    <source>
        <dbReference type="EMBL" id="KAF4467271.1"/>
    </source>
</evidence>
<dbReference type="InterPro" id="IPR000917">
    <property type="entry name" value="Sulfatase_N"/>
</dbReference>
<keyword evidence="2 7" id="KW-0732">Signal</keyword>
<feature type="signal peptide" evidence="7">
    <location>
        <begin position="1"/>
        <end position="20"/>
    </location>
</feature>
<dbReference type="PANTHER" id="PTHR43108:SF8">
    <property type="entry name" value="SD21168P"/>
    <property type="match status" value="1"/>
</dbReference>
<dbReference type="Proteomes" id="UP000554235">
    <property type="component" value="Unassembled WGS sequence"/>
</dbReference>
<dbReference type="PROSITE" id="PS00523">
    <property type="entry name" value="SULFATASE_1"/>
    <property type="match status" value="1"/>
</dbReference>
<evidence type="ECO:0000256" key="1">
    <source>
        <dbReference type="ARBA" id="ARBA00008779"/>
    </source>
</evidence>
<feature type="chain" id="PRO_5034074862" description="Arylsulfatase" evidence="7">
    <location>
        <begin position="21"/>
        <end position="635"/>
    </location>
</feature>
<evidence type="ECO:0000256" key="5">
    <source>
        <dbReference type="PIRNR" id="PIRNR000972"/>
    </source>
</evidence>
<feature type="modified residue" description="3-oxoalanine (Cys)" evidence="6">
    <location>
        <position position="103"/>
    </location>
</feature>
<dbReference type="GO" id="GO:0005539">
    <property type="term" value="F:glycosaminoglycan binding"/>
    <property type="evidence" value="ECO:0007669"/>
    <property type="project" value="TreeGrafter"/>
</dbReference>
<dbReference type="OrthoDB" id="96314at2759"/>
<feature type="domain" description="Sulfatase N-terminal" evidence="8">
    <location>
        <begin position="59"/>
        <end position="435"/>
    </location>
</feature>
<dbReference type="GO" id="GO:0004065">
    <property type="term" value="F:arylsulfatase activity"/>
    <property type="evidence" value="ECO:0007669"/>
    <property type="project" value="UniProtKB-UniRule"/>
</dbReference>
<dbReference type="PANTHER" id="PTHR43108">
    <property type="entry name" value="N-ACETYLGLUCOSAMINE-6-SULFATASE FAMILY MEMBER"/>
    <property type="match status" value="1"/>
</dbReference>
<comment type="PTM">
    <text evidence="6">The conversion to 3-oxoalanine (also known as C-formylglycine, FGly), of a serine or cysteine residue in prokaryotes and of a cysteine residue in eukaryotes, is critical for catalytic activity.</text>
</comment>
<evidence type="ECO:0000256" key="4">
    <source>
        <dbReference type="ARBA" id="ARBA00023180"/>
    </source>
</evidence>
<evidence type="ECO:0000259" key="8">
    <source>
        <dbReference type="Pfam" id="PF00884"/>
    </source>
</evidence>